<name>A0ACC0KZV6_CHOFU</name>
<organism evidence="1 2">
    <name type="scientific">Choristoneura fumiferana</name>
    <name type="common">Spruce budworm moth</name>
    <name type="synonym">Archips fumiferana</name>
    <dbReference type="NCBI Taxonomy" id="7141"/>
    <lineage>
        <taxon>Eukaryota</taxon>
        <taxon>Metazoa</taxon>
        <taxon>Ecdysozoa</taxon>
        <taxon>Arthropoda</taxon>
        <taxon>Hexapoda</taxon>
        <taxon>Insecta</taxon>
        <taxon>Pterygota</taxon>
        <taxon>Neoptera</taxon>
        <taxon>Endopterygota</taxon>
        <taxon>Lepidoptera</taxon>
        <taxon>Glossata</taxon>
        <taxon>Ditrysia</taxon>
        <taxon>Tortricoidea</taxon>
        <taxon>Tortricidae</taxon>
        <taxon>Tortricinae</taxon>
        <taxon>Choristoneura</taxon>
    </lineage>
</organism>
<dbReference type="EMBL" id="CM046109">
    <property type="protein sequence ID" value="KAI8442084.1"/>
    <property type="molecule type" value="Genomic_DNA"/>
</dbReference>
<evidence type="ECO:0000313" key="2">
    <source>
        <dbReference type="Proteomes" id="UP001064048"/>
    </source>
</evidence>
<evidence type="ECO:0000313" key="1">
    <source>
        <dbReference type="EMBL" id="KAI8442084.1"/>
    </source>
</evidence>
<comment type="caution">
    <text evidence="1">The sequence shown here is derived from an EMBL/GenBank/DDBJ whole genome shotgun (WGS) entry which is preliminary data.</text>
</comment>
<reference evidence="1 2" key="1">
    <citation type="journal article" date="2022" name="Genome Biol. Evol.">
        <title>The Spruce Budworm Genome: Reconstructing the Evolutionary History of Antifreeze Proteins.</title>
        <authorList>
            <person name="Beliveau C."/>
            <person name="Gagne P."/>
            <person name="Picq S."/>
            <person name="Vernygora O."/>
            <person name="Keeling C.I."/>
            <person name="Pinkney K."/>
            <person name="Doucet D."/>
            <person name="Wen F."/>
            <person name="Johnston J.S."/>
            <person name="Maaroufi H."/>
            <person name="Boyle B."/>
            <person name="Laroche J."/>
            <person name="Dewar K."/>
            <person name="Juretic N."/>
            <person name="Blackburn G."/>
            <person name="Nisole A."/>
            <person name="Brunet B."/>
            <person name="Brandao M."/>
            <person name="Lumley L."/>
            <person name="Duan J."/>
            <person name="Quan G."/>
            <person name="Lucarotti C.J."/>
            <person name="Roe A.D."/>
            <person name="Sperling F.A.H."/>
            <person name="Levesque R.C."/>
            <person name="Cusson M."/>
        </authorList>
    </citation>
    <scope>NUCLEOTIDE SEQUENCE [LARGE SCALE GENOMIC DNA]</scope>
    <source>
        <strain evidence="1">Glfc:IPQL:Cfum</strain>
    </source>
</reference>
<accession>A0ACC0KZV6</accession>
<dbReference type="Proteomes" id="UP001064048">
    <property type="component" value="Chromosome 9"/>
</dbReference>
<protein>
    <submittedName>
        <fullName evidence="1">Uncharacterized protein</fullName>
    </submittedName>
</protein>
<gene>
    <name evidence="1" type="ORF">MSG28_005718</name>
</gene>
<keyword evidence="2" id="KW-1185">Reference proteome</keyword>
<proteinExistence type="predicted"/>
<sequence>MYSSRRTNDSVHWFMNELTSRVVAASGISTDRHHLGKILLQSFKDEPDFVMQVGNVLHVHIHNASVSANQVYEYGRFAMFGKIDGATGESETSGSVLERTVRCAISFRKFGLQHGDVIVLMAPNHIDLAIPFYAAFYLGVIVSPIDRTLGGLELQGTFDVNRPKLIFCQSERAPDVQLALNSIESDALIVTFDKGDYLCSFAEFIETYGDNSPIEDFKPTDFDPEDTIALLIATSGTTGLPKGAAATHKNLTITGPMRHSQFPHPTKMVLIGSPLQWLTALINFIMSPVLRYTRLQSSQSLTQDHACYLINTYQPTFTVLSPTFATTLMRANASEPCDFTCLESILLGGSAVLPDLIQEMKKLTPNTEILNVYGLSELTSIGFMDDETCLGSSGKPIGCLQYRLIDVETQDDIYEPNKNGELWLKGPGIIKCYYKNPEATEDTFAEGRWFKTGDMFYRDENYNFFFVERIKLLLKYMSHQLSLTLAMSSVYNLDGGRPANASSSCSVSPLGEFSPPTVILGDFQKLNFNCELQISPVELEGVIRQHPAVSDVAVTSVSDPECGELPVACVVRKPGYDVTAEEIKDIVKGKTTANLITGPDLAIELGCFHPDNLVDSKRLRGGVIFLDAIPQTASTKVHRRKLKEIALQAERE</sequence>